<dbReference type="RefSeq" id="WP_042126871.1">
    <property type="nucleotide sequence ID" value="NZ_FZOL01000017.1"/>
</dbReference>
<evidence type="ECO:0000313" key="2">
    <source>
        <dbReference type="Proteomes" id="UP000198407"/>
    </source>
</evidence>
<gene>
    <name evidence="1" type="ORF">SAMN05444352_11794</name>
</gene>
<evidence type="ECO:0000313" key="1">
    <source>
        <dbReference type="EMBL" id="SNS88098.1"/>
    </source>
</evidence>
<dbReference type="OrthoDB" id="6837139at2"/>
<dbReference type="AlphaFoldDB" id="A0A239I495"/>
<dbReference type="EMBL" id="FZOL01000017">
    <property type="protein sequence ID" value="SNS88098.1"/>
    <property type="molecule type" value="Genomic_DNA"/>
</dbReference>
<accession>A0A239I495</accession>
<reference evidence="2" key="1">
    <citation type="submission" date="2017-06" db="EMBL/GenBank/DDBJ databases">
        <authorList>
            <person name="Varghese N."/>
            <person name="Submissions S."/>
        </authorList>
    </citation>
    <scope>NUCLEOTIDE SEQUENCE [LARGE SCALE GENOMIC DNA]</scope>
    <source>
        <strain evidence="2">DSM 22348</strain>
    </source>
</reference>
<proteinExistence type="predicted"/>
<sequence length="215" mass="23886">MDRQTQILRMVEQLEDVLEQFPLSSVIRSHAELTEQALDAWSERLRDLGSPGRKYWDHPAELMYDEVGVLLGAMFVLIQAAITETVSIVKRVFELNGQTIGKEAVMKLEADINPDSGLSCVAIANGAANFYKHRFEWPEGWLASGSRGQNGTINIVRAVGMRPAKDLADNLLCAVRALARTPGAKLKSLSDPVVGEWRARLALRLRAQFALNQYP</sequence>
<name>A0A239I495_9PSED</name>
<dbReference type="Proteomes" id="UP000198407">
    <property type="component" value="Unassembled WGS sequence"/>
</dbReference>
<organism evidence="1 2">
    <name type="scientific">Pseudomonas japonica</name>
    <dbReference type="NCBI Taxonomy" id="256466"/>
    <lineage>
        <taxon>Bacteria</taxon>
        <taxon>Pseudomonadati</taxon>
        <taxon>Pseudomonadota</taxon>
        <taxon>Gammaproteobacteria</taxon>
        <taxon>Pseudomonadales</taxon>
        <taxon>Pseudomonadaceae</taxon>
        <taxon>Pseudomonas</taxon>
    </lineage>
</organism>
<keyword evidence="2" id="KW-1185">Reference proteome</keyword>
<protein>
    <submittedName>
        <fullName evidence="1">Uncharacterized protein</fullName>
    </submittedName>
</protein>